<proteinExistence type="predicted"/>
<protein>
    <submittedName>
        <fullName evidence="1">Uncharacterized protein</fullName>
    </submittedName>
</protein>
<keyword evidence="2" id="KW-1185">Reference proteome</keyword>
<name>A0A418VGL1_9DEIO</name>
<dbReference type="AlphaFoldDB" id="A0A418VGL1"/>
<organism evidence="1 2">
    <name type="scientific">Deinococcus cavernae</name>
    <dbReference type="NCBI Taxonomy" id="2320857"/>
    <lineage>
        <taxon>Bacteria</taxon>
        <taxon>Thermotogati</taxon>
        <taxon>Deinococcota</taxon>
        <taxon>Deinococci</taxon>
        <taxon>Deinococcales</taxon>
        <taxon>Deinococcaceae</taxon>
        <taxon>Deinococcus</taxon>
    </lineage>
</organism>
<evidence type="ECO:0000313" key="1">
    <source>
        <dbReference type="EMBL" id="RJF75251.1"/>
    </source>
</evidence>
<reference evidence="1 2" key="1">
    <citation type="submission" date="2018-09" db="EMBL/GenBank/DDBJ databases">
        <authorList>
            <person name="Zhu H."/>
        </authorList>
    </citation>
    <scope>NUCLEOTIDE SEQUENCE [LARGE SCALE GENOMIC DNA]</scope>
    <source>
        <strain evidence="1 2">K2S05-167</strain>
    </source>
</reference>
<accession>A0A418VGL1</accession>
<sequence length="158" mass="17403">MTGLIYDHVGKKVTHLKLASRVNGEVLAVPLSEVDFQHMDQNELQVSAIRAWQKLPEAHPPVDKLTVKSHSRTDTVFVHDVWFNPQTGKIDSYELGLLPRKASSMPSLCVKASQLAFEDGQLLAADELLGALSATFNLSVGLSRPLARWSTAYTDHLA</sequence>
<dbReference type="EMBL" id="QYUJ01000006">
    <property type="protein sequence ID" value="RJF75251.1"/>
    <property type="molecule type" value="Genomic_DNA"/>
</dbReference>
<gene>
    <name evidence="1" type="ORF">D3875_01740</name>
</gene>
<dbReference type="RefSeq" id="WP_119760512.1">
    <property type="nucleotide sequence ID" value="NZ_QYUJ01000006.1"/>
</dbReference>
<dbReference type="Proteomes" id="UP000286287">
    <property type="component" value="Unassembled WGS sequence"/>
</dbReference>
<comment type="caution">
    <text evidence="1">The sequence shown here is derived from an EMBL/GenBank/DDBJ whole genome shotgun (WGS) entry which is preliminary data.</text>
</comment>
<evidence type="ECO:0000313" key="2">
    <source>
        <dbReference type="Proteomes" id="UP000286287"/>
    </source>
</evidence>